<feature type="region of interest" description="Disordered" evidence="1">
    <location>
        <begin position="18"/>
        <end position="99"/>
    </location>
</feature>
<dbReference type="EMBL" id="CADCUJ010000054">
    <property type="protein sequence ID" value="CAA9348020.1"/>
    <property type="molecule type" value="Genomic_DNA"/>
</dbReference>
<feature type="non-terminal residue" evidence="2">
    <location>
        <position position="109"/>
    </location>
</feature>
<organism evidence="2">
    <name type="scientific">uncultured Nocardioidaceae bacterium</name>
    <dbReference type="NCBI Taxonomy" id="253824"/>
    <lineage>
        <taxon>Bacteria</taxon>
        <taxon>Bacillati</taxon>
        <taxon>Actinomycetota</taxon>
        <taxon>Actinomycetes</taxon>
        <taxon>Propionibacteriales</taxon>
        <taxon>Nocardioidaceae</taxon>
        <taxon>environmental samples</taxon>
    </lineage>
</organism>
<feature type="non-terminal residue" evidence="2">
    <location>
        <position position="1"/>
    </location>
</feature>
<feature type="compositionally biased region" description="Basic residues" evidence="1">
    <location>
        <begin position="29"/>
        <end position="46"/>
    </location>
</feature>
<reference evidence="2" key="1">
    <citation type="submission" date="2020-02" db="EMBL/GenBank/DDBJ databases">
        <authorList>
            <person name="Meier V. D."/>
        </authorList>
    </citation>
    <scope>NUCLEOTIDE SEQUENCE</scope>
    <source>
        <strain evidence="2">AVDCRST_MAG72</strain>
    </source>
</reference>
<sequence>WRPRSRRCVPGKPITTSCACSPSTSWRCSPRRHRAARSRYGSRRTPSRNASRGPGTRGAIRRPWSRWTQPPGSRWRPVTWSGRRPSAPVGCEPPASAPTSARCCRCWSR</sequence>
<protein>
    <submittedName>
        <fullName evidence="2">Uncharacterized protein</fullName>
    </submittedName>
</protein>
<accession>A0A6J4M7L4</accession>
<name>A0A6J4M7L4_9ACTN</name>
<proteinExistence type="predicted"/>
<gene>
    <name evidence="2" type="ORF">AVDCRST_MAG72-1242</name>
</gene>
<dbReference type="AlphaFoldDB" id="A0A6J4M7L4"/>
<feature type="compositionally biased region" description="Polar residues" evidence="1">
    <location>
        <begin position="18"/>
        <end position="27"/>
    </location>
</feature>
<evidence type="ECO:0000256" key="1">
    <source>
        <dbReference type="SAM" id="MobiDB-lite"/>
    </source>
</evidence>
<evidence type="ECO:0000313" key="2">
    <source>
        <dbReference type="EMBL" id="CAA9348020.1"/>
    </source>
</evidence>